<dbReference type="InterPro" id="IPR001248">
    <property type="entry name" value="Pur-cyt_permease"/>
</dbReference>
<protein>
    <recommendedName>
        <fullName evidence="11">Allantoin permease</fullName>
    </recommendedName>
</protein>
<evidence type="ECO:0000256" key="5">
    <source>
        <dbReference type="ARBA" id="ARBA00022989"/>
    </source>
</evidence>
<evidence type="ECO:0000256" key="6">
    <source>
        <dbReference type="ARBA" id="ARBA00023136"/>
    </source>
</evidence>
<dbReference type="Proteomes" id="UP000093053">
    <property type="component" value="Chromosome"/>
</dbReference>
<keyword evidence="3 7" id="KW-0813">Transport</keyword>
<evidence type="ECO:0008006" key="11">
    <source>
        <dbReference type="Google" id="ProtNLM"/>
    </source>
</evidence>
<evidence type="ECO:0000256" key="4">
    <source>
        <dbReference type="ARBA" id="ARBA00022692"/>
    </source>
</evidence>
<feature type="transmembrane region" description="Helical" evidence="8">
    <location>
        <begin position="154"/>
        <end position="176"/>
    </location>
</feature>
<dbReference type="EMBL" id="CP016793">
    <property type="protein sequence ID" value="ANZ39585.1"/>
    <property type="molecule type" value="Genomic_DNA"/>
</dbReference>
<feature type="transmembrane region" description="Helical" evidence="8">
    <location>
        <begin position="251"/>
        <end position="276"/>
    </location>
</feature>
<proteinExistence type="inferred from homology"/>
<evidence type="ECO:0000256" key="2">
    <source>
        <dbReference type="ARBA" id="ARBA00008974"/>
    </source>
</evidence>
<feature type="transmembrane region" description="Helical" evidence="8">
    <location>
        <begin position="368"/>
        <end position="389"/>
    </location>
</feature>
<dbReference type="InterPro" id="IPR026030">
    <property type="entry name" value="Pur-cyt_permease_Fcy2/21/22"/>
</dbReference>
<evidence type="ECO:0000313" key="10">
    <source>
        <dbReference type="Proteomes" id="UP000093053"/>
    </source>
</evidence>
<keyword evidence="5 8" id="KW-1133">Transmembrane helix</keyword>
<dbReference type="PANTHER" id="PTHR31806">
    <property type="entry name" value="PURINE-CYTOSINE PERMEASE FCY2-RELATED"/>
    <property type="match status" value="1"/>
</dbReference>
<keyword evidence="10" id="KW-1185">Reference proteome</keyword>
<organism evidence="9 10">
    <name type="scientific">Lentzea guizhouensis</name>
    <dbReference type="NCBI Taxonomy" id="1586287"/>
    <lineage>
        <taxon>Bacteria</taxon>
        <taxon>Bacillati</taxon>
        <taxon>Actinomycetota</taxon>
        <taxon>Actinomycetes</taxon>
        <taxon>Pseudonocardiales</taxon>
        <taxon>Pseudonocardiaceae</taxon>
        <taxon>Lentzea</taxon>
    </lineage>
</organism>
<dbReference type="PANTHER" id="PTHR31806:SF1">
    <property type="entry name" value="PURINE-CYTOSINE PERMEASE FCY2-RELATED"/>
    <property type="match status" value="1"/>
</dbReference>
<feature type="transmembrane region" description="Helical" evidence="8">
    <location>
        <begin position="449"/>
        <end position="474"/>
    </location>
</feature>
<keyword evidence="6 7" id="KW-0472">Membrane</keyword>
<feature type="transmembrane region" description="Helical" evidence="8">
    <location>
        <begin position="334"/>
        <end position="356"/>
    </location>
</feature>
<dbReference type="STRING" id="1586287.BBK82_29595"/>
<evidence type="ECO:0000256" key="3">
    <source>
        <dbReference type="ARBA" id="ARBA00022448"/>
    </source>
</evidence>
<feature type="transmembrane region" description="Helical" evidence="8">
    <location>
        <begin position="183"/>
        <end position="203"/>
    </location>
</feature>
<gene>
    <name evidence="9" type="ORF">BBK82_29595</name>
</gene>
<feature type="transmembrane region" description="Helical" evidence="8">
    <location>
        <begin position="209"/>
        <end position="230"/>
    </location>
</feature>
<dbReference type="GO" id="GO:0005886">
    <property type="term" value="C:plasma membrane"/>
    <property type="evidence" value="ECO:0007669"/>
    <property type="project" value="TreeGrafter"/>
</dbReference>
<comment type="similarity">
    <text evidence="2 7">Belongs to the purine-cytosine permease (2.A.39) family.</text>
</comment>
<feature type="transmembrane region" description="Helical" evidence="8">
    <location>
        <begin position="296"/>
        <end position="322"/>
    </location>
</feature>
<dbReference type="KEGG" id="led:BBK82_29595"/>
<feature type="transmembrane region" description="Helical" evidence="8">
    <location>
        <begin position="41"/>
        <end position="65"/>
    </location>
</feature>
<reference evidence="9 10" key="1">
    <citation type="submission" date="2016-07" db="EMBL/GenBank/DDBJ databases">
        <title>Complete genome sequence of the Lentzea guizhouensis DHS C013.</title>
        <authorList>
            <person name="Cao C."/>
        </authorList>
    </citation>
    <scope>NUCLEOTIDE SEQUENCE [LARGE SCALE GENOMIC DNA]</scope>
    <source>
        <strain evidence="9 10">DHS C013</strain>
    </source>
</reference>
<evidence type="ECO:0000256" key="7">
    <source>
        <dbReference type="PIRNR" id="PIRNR002744"/>
    </source>
</evidence>
<feature type="transmembrane region" description="Helical" evidence="8">
    <location>
        <begin position="114"/>
        <end position="142"/>
    </location>
</feature>
<dbReference type="OrthoDB" id="9809167at2"/>
<dbReference type="AlphaFoldDB" id="A0A1B2HPG1"/>
<evidence type="ECO:0000256" key="1">
    <source>
        <dbReference type="ARBA" id="ARBA00004141"/>
    </source>
</evidence>
<evidence type="ECO:0000313" key="9">
    <source>
        <dbReference type="EMBL" id="ANZ39585.1"/>
    </source>
</evidence>
<name>A0A1B2HPG1_9PSEU</name>
<accession>A0A1B2HPG1</accession>
<dbReference type="Gene3D" id="1.10.4160.10">
    <property type="entry name" value="Hydantoin permease"/>
    <property type="match status" value="1"/>
</dbReference>
<sequence length="480" mass="49896">MHQEHQGDDVATDVDNAFEVERKGIDWITDEERHGTPSRLFWPWFAANASFFTVAYGVFVVGLGLSPWQGALAVVVGLGLAYPVVGAVALAGMRGGAPTMALSRAAFGVCGNRLPTLFVYVSLLGWETVSVAIGALAVRTVLARVDEGLATTPMVAAGFGLTVVLVIVVGIYGYNLILRVQKYITFAVMATTVVYFVLIVPSLDFTKTSAGGGLALFAGGVSLVIANGIGWTAGGADYSRYLPRTSKPGAVAAWTAVGAGSAPLLLMLFGVLLTAGDPALAAATAADPVGAFAAALPTWFLVPFLLATMLSVVAGAVFNLYSSGLTLQALGVRLPRWAAVAVDGVVMVIGGAYLVFVAPSFFAPLQAFLILIGVVTAGWSSVFVVDMFLFRRKGYAPEELFDPRGVHGRYNVAGVVSLVVAVVVGWGLVTSHDPYLQPLLGYLLTDAARAGSIGAANIGVVVAFLVGGLLYAGLSKAFQR</sequence>
<dbReference type="PIRSF" id="PIRSF002744">
    <property type="entry name" value="Pur-cyt_permease"/>
    <property type="match status" value="1"/>
</dbReference>
<feature type="transmembrane region" description="Helical" evidence="8">
    <location>
        <begin position="410"/>
        <end position="429"/>
    </location>
</feature>
<keyword evidence="4 8" id="KW-0812">Transmembrane</keyword>
<dbReference type="GO" id="GO:0022857">
    <property type="term" value="F:transmembrane transporter activity"/>
    <property type="evidence" value="ECO:0007669"/>
    <property type="project" value="InterPro"/>
</dbReference>
<evidence type="ECO:0000256" key="8">
    <source>
        <dbReference type="SAM" id="Phobius"/>
    </source>
</evidence>
<dbReference type="Pfam" id="PF02133">
    <property type="entry name" value="Transp_cyt_pur"/>
    <property type="match status" value="1"/>
</dbReference>
<comment type="subcellular location">
    <subcellularLocation>
        <location evidence="1">Membrane</location>
        <topology evidence="1">Multi-pass membrane protein</topology>
    </subcellularLocation>
</comment>
<feature type="transmembrane region" description="Helical" evidence="8">
    <location>
        <begin position="71"/>
        <end position="93"/>
    </location>
</feature>